<dbReference type="EMBL" id="VUJU01005900">
    <property type="protein sequence ID" value="KAF0749977.1"/>
    <property type="molecule type" value="Genomic_DNA"/>
</dbReference>
<proteinExistence type="predicted"/>
<keyword evidence="1" id="KW-0812">Transmembrane</keyword>
<accession>A0A6G0Y6P3</accession>
<sequence length="157" mass="18316">IFSQRCINSALLVYSLISREYHEWIIKITQPQFYDSIEPLSIVFVNSNHITEQSRPVPPNFIPIGGIHLSQPKNILKVKMSSYIFDYFSNTPYNYLLQLYIILLIISIFYAFIFKIYKSIYVANFHELSPAISVGNYQLSFKSKGTRNTLPTENMFK</sequence>
<comment type="caution">
    <text evidence="2">The sequence shown here is derived from an EMBL/GenBank/DDBJ whole genome shotgun (WGS) entry which is preliminary data.</text>
</comment>
<dbReference type="OrthoDB" id="5835829at2759"/>
<name>A0A6G0Y6P3_APHCR</name>
<feature type="non-terminal residue" evidence="2">
    <location>
        <position position="1"/>
    </location>
</feature>
<protein>
    <submittedName>
        <fullName evidence="2">UDP-glucuronosyltransferase 2B2-like isoform X1</fullName>
    </submittedName>
</protein>
<keyword evidence="2" id="KW-0808">Transferase</keyword>
<evidence type="ECO:0000313" key="2">
    <source>
        <dbReference type="EMBL" id="KAF0749977.1"/>
    </source>
</evidence>
<keyword evidence="3" id="KW-1185">Reference proteome</keyword>
<gene>
    <name evidence="2" type="ORF">FWK35_00018208</name>
</gene>
<dbReference type="Proteomes" id="UP000478052">
    <property type="component" value="Unassembled WGS sequence"/>
</dbReference>
<dbReference type="AlphaFoldDB" id="A0A6G0Y6P3"/>
<feature type="non-terminal residue" evidence="2">
    <location>
        <position position="157"/>
    </location>
</feature>
<organism evidence="2 3">
    <name type="scientific">Aphis craccivora</name>
    <name type="common">Cowpea aphid</name>
    <dbReference type="NCBI Taxonomy" id="307492"/>
    <lineage>
        <taxon>Eukaryota</taxon>
        <taxon>Metazoa</taxon>
        <taxon>Ecdysozoa</taxon>
        <taxon>Arthropoda</taxon>
        <taxon>Hexapoda</taxon>
        <taxon>Insecta</taxon>
        <taxon>Pterygota</taxon>
        <taxon>Neoptera</taxon>
        <taxon>Paraneoptera</taxon>
        <taxon>Hemiptera</taxon>
        <taxon>Sternorrhyncha</taxon>
        <taxon>Aphidomorpha</taxon>
        <taxon>Aphidoidea</taxon>
        <taxon>Aphididae</taxon>
        <taxon>Aphidini</taxon>
        <taxon>Aphis</taxon>
        <taxon>Aphis</taxon>
    </lineage>
</organism>
<keyword evidence="1" id="KW-0472">Membrane</keyword>
<evidence type="ECO:0000256" key="1">
    <source>
        <dbReference type="SAM" id="Phobius"/>
    </source>
</evidence>
<evidence type="ECO:0000313" key="3">
    <source>
        <dbReference type="Proteomes" id="UP000478052"/>
    </source>
</evidence>
<feature type="transmembrane region" description="Helical" evidence="1">
    <location>
        <begin position="95"/>
        <end position="114"/>
    </location>
</feature>
<keyword evidence="1" id="KW-1133">Transmembrane helix</keyword>
<dbReference type="SUPFAM" id="SSF53756">
    <property type="entry name" value="UDP-Glycosyltransferase/glycogen phosphorylase"/>
    <property type="match status" value="1"/>
</dbReference>
<reference evidence="2 3" key="1">
    <citation type="submission" date="2019-08" db="EMBL/GenBank/DDBJ databases">
        <title>Whole genome of Aphis craccivora.</title>
        <authorList>
            <person name="Voronova N.V."/>
            <person name="Shulinski R.S."/>
            <person name="Bandarenka Y.V."/>
            <person name="Zhorov D.G."/>
            <person name="Warner D."/>
        </authorList>
    </citation>
    <scope>NUCLEOTIDE SEQUENCE [LARGE SCALE GENOMIC DNA]</scope>
    <source>
        <strain evidence="2">180601</strain>
        <tissue evidence="2">Whole Body</tissue>
    </source>
</reference>
<dbReference type="GO" id="GO:0016740">
    <property type="term" value="F:transferase activity"/>
    <property type="evidence" value="ECO:0007669"/>
    <property type="project" value="UniProtKB-KW"/>
</dbReference>